<dbReference type="InterPro" id="IPR051259">
    <property type="entry name" value="rRNA_Methyltransferase"/>
</dbReference>
<comment type="caution">
    <text evidence="5">The sequence shown here is derived from an EMBL/GenBank/DDBJ whole genome shotgun (WGS) entry which is preliminary data.</text>
</comment>
<organism evidence="5 6">
    <name type="scientific">Paenibacillus endophyticus</name>
    <dbReference type="NCBI Taxonomy" id="1294268"/>
    <lineage>
        <taxon>Bacteria</taxon>
        <taxon>Bacillati</taxon>
        <taxon>Bacillota</taxon>
        <taxon>Bacilli</taxon>
        <taxon>Bacillales</taxon>
        <taxon>Paenibacillaceae</taxon>
        <taxon>Paenibacillus</taxon>
    </lineage>
</organism>
<keyword evidence="3 5" id="KW-0808">Transferase</keyword>
<reference evidence="5 6" key="1">
    <citation type="submission" date="2020-08" db="EMBL/GenBank/DDBJ databases">
        <title>Genomic Encyclopedia of Type Strains, Phase III (KMG-III): the genomes of soil and plant-associated and newly described type strains.</title>
        <authorList>
            <person name="Whitman W."/>
        </authorList>
    </citation>
    <scope>NUCLEOTIDE SEQUENCE [LARGE SCALE GENOMIC DNA]</scope>
    <source>
        <strain evidence="5 6">CECT 8234</strain>
    </source>
</reference>
<dbReference type="EMBL" id="JACHXW010000019">
    <property type="protein sequence ID" value="MBB3154833.1"/>
    <property type="molecule type" value="Genomic_DNA"/>
</dbReference>
<sequence>MNENFDPLLSSVQNDKVKQWASLLDKKNRDRSGQFLIEGVHLVLEALHGQAKVLTIVYDTERGIPAELAVERETNDSPATLGLEWVQASRQVMSKCTGTDTPPPVFAIVSKLSADQSALFRKSGLVVVLDGVRDPGNAGTIIRSADAVGADAVIFGKGCVDLYNLKTVRSTMGSIFHLPIIEADLKELIPQAKAKGMKLVGTSLQAKHTCYGYDWTQGTWLLMGSESEGLSPAVRELMDEAVIIPMTGQAESLNVAMAATVLLYESLRQRRFN</sequence>
<keyword evidence="2 5" id="KW-0489">Methyltransferase</keyword>
<evidence type="ECO:0000313" key="6">
    <source>
        <dbReference type="Proteomes" id="UP000518605"/>
    </source>
</evidence>
<name>A0A7W5CBU7_9BACL</name>
<evidence type="ECO:0000313" key="5">
    <source>
        <dbReference type="EMBL" id="MBB3154833.1"/>
    </source>
</evidence>
<dbReference type="GO" id="GO:0005737">
    <property type="term" value="C:cytoplasm"/>
    <property type="evidence" value="ECO:0007669"/>
    <property type="project" value="UniProtKB-ARBA"/>
</dbReference>
<dbReference type="InterPro" id="IPR029028">
    <property type="entry name" value="Alpha/beta_knot_MTases"/>
</dbReference>
<dbReference type="Gene3D" id="3.40.1280.10">
    <property type="match status" value="1"/>
</dbReference>
<dbReference type="InterPro" id="IPR001537">
    <property type="entry name" value="SpoU_MeTrfase"/>
</dbReference>
<dbReference type="CDD" id="cd18095">
    <property type="entry name" value="SpoU-like_rRNA-MTase"/>
    <property type="match status" value="1"/>
</dbReference>
<dbReference type="PANTHER" id="PTHR43191:SF2">
    <property type="entry name" value="RRNA METHYLTRANSFERASE 3, MITOCHONDRIAL"/>
    <property type="match status" value="1"/>
</dbReference>
<dbReference type="InterPro" id="IPR013123">
    <property type="entry name" value="SpoU_subst-bd"/>
</dbReference>
<protein>
    <submittedName>
        <fullName evidence="5">TrmH family RNA methyltransferase</fullName>
    </submittedName>
</protein>
<dbReference type="SUPFAM" id="SSF75217">
    <property type="entry name" value="alpha/beta knot"/>
    <property type="match status" value="1"/>
</dbReference>
<dbReference type="GO" id="GO:0003723">
    <property type="term" value="F:RNA binding"/>
    <property type="evidence" value="ECO:0007669"/>
    <property type="project" value="InterPro"/>
</dbReference>
<dbReference type="GO" id="GO:0032259">
    <property type="term" value="P:methylation"/>
    <property type="evidence" value="ECO:0007669"/>
    <property type="project" value="UniProtKB-KW"/>
</dbReference>
<gene>
    <name evidence="5" type="ORF">FHS16_004915</name>
</gene>
<dbReference type="SUPFAM" id="SSF55315">
    <property type="entry name" value="L30e-like"/>
    <property type="match status" value="1"/>
</dbReference>
<dbReference type="GO" id="GO:0006396">
    <property type="term" value="P:RNA processing"/>
    <property type="evidence" value="ECO:0007669"/>
    <property type="project" value="InterPro"/>
</dbReference>
<dbReference type="Gene3D" id="3.30.1330.30">
    <property type="match status" value="1"/>
</dbReference>
<evidence type="ECO:0000256" key="3">
    <source>
        <dbReference type="ARBA" id="ARBA00022679"/>
    </source>
</evidence>
<dbReference type="InterPro" id="IPR029026">
    <property type="entry name" value="tRNA_m1G_MTases_N"/>
</dbReference>
<dbReference type="Pfam" id="PF00588">
    <property type="entry name" value="SpoU_methylase"/>
    <property type="match status" value="1"/>
</dbReference>
<dbReference type="PANTHER" id="PTHR43191">
    <property type="entry name" value="RRNA METHYLTRANSFERASE 3"/>
    <property type="match status" value="1"/>
</dbReference>
<feature type="domain" description="RNA 2-O ribose methyltransferase substrate binding" evidence="4">
    <location>
        <begin position="36"/>
        <end position="115"/>
    </location>
</feature>
<dbReference type="InterPro" id="IPR053888">
    <property type="entry name" value="MRM3-like_sub_bind"/>
</dbReference>
<evidence type="ECO:0000256" key="2">
    <source>
        <dbReference type="ARBA" id="ARBA00022603"/>
    </source>
</evidence>
<dbReference type="GO" id="GO:0008173">
    <property type="term" value="F:RNA methyltransferase activity"/>
    <property type="evidence" value="ECO:0007669"/>
    <property type="project" value="InterPro"/>
</dbReference>
<proteinExistence type="inferred from homology"/>
<accession>A0A7W5CBU7</accession>
<dbReference type="AlphaFoldDB" id="A0A7W5CBU7"/>
<dbReference type="RefSeq" id="WP_183568959.1">
    <property type="nucleotide sequence ID" value="NZ_CBCSLB010000019.1"/>
</dbReference>
<evidence type="ECO:0000259" key="4">
    <source>
        <dbReference type="SMART" id="SM00967"/>
    </source>
</evidence>
<keyword evidence="6" id="KW-1185">Reference proteome</keyword>
<evidence type="ECO:0000256" key="1">
    <source>
        <dbReference type="ARBA" id="ARBA00007228"/>
    </source>
</evidence>
<dbReference type="Proteomes" id="UP000518605">
    <property type="component" value="Unassembled WGS sequence"/>
</dbReference>
<dbReference type="SMART" id="SM00967">
    <property type="entry name" value="SpoU_sub_bind"/>
    <property type="match status" value="1"/>
</dbReference>
<dbReference type="InterPro" id="IPR029064">
    <property type="entry name" value="Ribosomal_eL30-like_sf"/>
</dbReference>
<comment type="similarity">
    <text evidence="1">Belongs to the class IV-like SAM-binding methyltransferase superfamily. RNA methyltransferase TrmH family.</text>
</comment>
<dbReference type="Pfam" id="PF22435">
    <property type="entry name" value="MRM3-like_sub_bind"/>
    <property type="match status" value="1"/>
</dbReference>